<proteinExistence type="predicted"/>
<feature type="signal peptide" evidence="1">
    <location>
        <begin position="1"/>
        <end position="16"/>
    </location>
</feature>
<dbReference type="InterPro" id="IPR039307">
    <property type="entry name" value="LORELEI-like"/>
</dbReference>
<dbReference type="Pfam" id="PF26578">
    <property type="entry name" value="LLG1"/>
    <property type="match status" value="1"/>
</dbReference>
<dbReference type="PANTHER" id="PTHR31533">
    <property type="entry name" value="GPI-ANCHORED PROTEIN LLG1-RELATED-RELATED"/>
    <property type="match status" value="1"/>
</dbReference>
<dbReference type="EMBL" id="BAABME010001640">
    <property type="protein sequence ID" value="GAA0150697.1"/>
    <property type="molecule type" value="Genomic_DNA"/>
</dbReference>
<name>A0AAV3PG42_LITER</name>
<feature type="domain" description="GPI-anchored protein LLG1-like" evidence="2">
    <location>
        <begin position="44"/>
        <end position="105"/>
    </location>
</feature>
<keyword evidence="4" id="KW-1185">Reference proteome</keyword>
<protein>
    <recommendedName>
        <fullName evidence="2">GPI-anchored protein LLG1-like domain-containing protein</fullName>
    </recommendedName>
</protein>
<reference evidence="3 4" key="1">
    <citation type="submission" date="2024-01" db="EMBL/GenBank/DDBJ databases">
        <title>The complete chloroplast genome sequence of Lithospermum erythrorhizon: insights into the phylogenetic relationship among Boraginaceae species and the maternal lineages of purple gromwells.</title>
        <authorList>
            <person name="Okada T."/>
            <person name="Watanabe K."/>
        </authorList>
    </citation>
    <scope>NUCLEOTIDE SEQUENCE [LARGE SCALE GENOMIC DNA]</scope>
</reference>
<gene>
    <name evidence="3" type="ORF">LIER_09578</name>
</gene>
<keyword evidence="1" id="KW-0732">Signal</keyword>
<evidence type="ECO:0000259" key="2">
    <source>
        <dbReference type="Pfam" id="PF26578"/>
    </source>
</evidence>
<dbReference type="Proteomes" id="UP001454036">
    <property type="component" value="Unassembled WGS sequence"/>
</dbReference>
<comment type="caution">
    <text evidence="3">The sequence shown here is derived from an EMBL/GenBank/DDBJ whole genome shotgun (WGS) entry which is preliminary data.</text>
</comment>
<evidence type="ECO:0000313" key="3">
    <source>
        <dbReference type="EMBL" id="GAA0150697.1"/>
    </source>
</evidence>
<evidence type="ECO:0000313" key="4">
    <source>
        <dbReference type="Proteomes" id="UP001454036"/>
    </source>
</evidence>
<accession>A0AAV3PG42</accession>
<feature type="chain" id="PRO_5043831114" description="GPI-anchored protein LLG1-like domain-containing protein" evidence="1">
    <location>
        <begin position="17"/>
        <end position="168"/>
    </location>
</feature>
<dbReference type="AlphaFoldDB" id="A0AAV3PG42"/>
<organism evidence="3 4">
    <name type="scientific">Lithospermum erythrorhizon</name>
    <name type="common">Purple gromwell</name>
    <name type="synonym">Lithospermum officinale var. erythrorhizon</name>
    <dbReference type="NCBI Taxonomy" id="34254"/>
    <lineage>
        <taxon>Eukaryota</taxon>
        <taxon>Viridiplantae</taxon>
        <taxon>Streptophyta</taxon>
        <taxon>Embryophyta</taxon>
        <taxon>Tracheophyta</taxon>
        <taxon>Spermatophyta</taxon>
        <taxon>Magnoliopsida</taxon>
        <taxon>eudicotyledons</taxon>
        <taxon>Gunneridae</taxon>
        <taxon>Pentapetalae</taxon>
        <taxon>asterids</taxon>
        <taxon>lamiids</taxon>
        <taxon>Boraginales</taxon>
        <taxon>Boraginaceae</taxon>
        <taxon>Boraginoideae</taxon>
        <taxon>Lithospermeae</taxon>
        <taxon>Lithospermum</taxon>
    </lineage>
</organism>
<dbReference type="InterPro" id="IPR058888">
    <property type="entry name" value="LLG1-like"/>
</dbReference>
<dbReference type="PANTHER" id="PTHR31533:SF2">
    <property type="entry name" value="GPI-ANCHORED PROTEIN LLG1"/>
    <property type="match status" value="1"/>
</dbReference>
<sequence length="168" mass="19167">MIVLLFVPFTVPSASSLLGGRDDIFHLKFSTGRSILQAQQDCPVNNETLNYSNLTSQCKPPYEAQPCCTALKELAWPFVEQFNVSGNNCATRLYKYFDFLNYPDGCEYMYRDQERTSLEEPSNFSSLDGQLHQIVSTVVSFFSFSIPRVTLVFIYEYTQMYAPKGLTI</sequence>
<evidence type="ECO:0000256" key="1">
    <source>
        <dbReference type="SAM" id="SignalP"/>
    </source>
</evidence>